<accession>A0A4R2MJM0</accession>
<evidence type="ECO:0000313" key="2">
    <source>
        <dbReference type="EMBL" id="TCO99302.1"/>
    </source>
</evidence>
<feature type="transmembrane region" description="Helical" evidence="1">
    <location>
        <begin position="127"/>
        <end position="150"/>
    </location>
</feature>
<dbReference type="Proteomes" id="UP000295106">
    <property type="component" value="Unassembled WGS sequence"/>
</dbReference>
<keyword evidence="1" id="KW-1133">Transmembrane helix</keyword>
<dbReference type="OrthoDB" id="9786302at2"/>
<evidence type="ECO:0000313" key="3">
    <source>
        <dbReference type="Proteomes" id="UP000295106"/>
    </source>
</evidence>
<dbReference type="RefSeq" id="WP_132649265.1">
    <property type="nucleotide sequence ID" value="NZ_CP181386.1"/>
</dbReference>
<gene>
    <name evidence="2" type="ORF">EV684_11595</name>
</gene>
<reference evidence="2 3" key="1">
    <citation type="submission" date="2019-03" db="EMBL/GenBank/DDBJ databases">
        <title>Genomic Encyclopedia of Type Strains, Phase IV (KMG-IV): sequencing the most valuable type-strain genomes for metagenomic binning, comparative biology and taxonomic classification.</title>
        <authorList>
            <person name="Goeker M."/>
        </authorList>
    </citation>
    <scope>NUCLEOTIDE SEQUENCE [LARGE SCALE GENOMIC DNA]</scope>
    <source>
        <strain evidence="2 3">DSM 1709</strain>
    </source>
</reference>
<dbReference type="InterPro" id="IPR018729">
    <property type="entry name" value="DUF2269_transmembrane"/>
</dbReference>
<protein>
    <submittedName>
        <fullName evidence="2">Putative membrane protein</fullName>
    </submittedName>
</protein>
<dbReference type="Pfam" id="PF10027">
    <property type="entry name" value="DUF2269"/>
    <property type="match status" value="1"/>
</dbReference>
<feature type="transmembrane region" description="Helical" evidence="1">
    <location>
        <begin position="87"/>
        <end position="106"/>
    </location>
</feature>
<dbReference type="AlphaFoldDB" id="A0A4R2MJM0"/>
<keyword evidence="1" id="KW-0472">Membrane</keyword>
<feature type="transmembrane region" description="Helical" evidence="1">
    <location>
        <begin position="47"/>
        <end position="67"/>
    </location>
</feature>
<proteinExistence type="predicted"/>
<organism evidence="2 3">
    <name type="scientific">Rubrivivax gelatinosus</name>
    <name type="common">Rhodocyclus gelatinosus</name>
    <name type="synonym">Rhodopseudomonas gelatinosa</name>
    <dbReference type="NCBI Taxonomy" id="28068"/>
    <lineage>
        <taxon>Bacteria</taxon>
        <taxon>Pseudomonadati</taxon>
        <taxon>Pseudomonadota</taxon>
        <taxon>Betaproteobacteria</taxon>
        <taxon>Burkholderiales</taxon>
        <taxon>Sphaerotilaceae</taxon>
        <taxon>Rubrivivax</taxon>
    </lineage>
</organism>
<dbReference type="EMBL" id="SLXD01000015">
    <property type="protein sequence ID" value="TCO99302.1"/>
    <property type="molecule type" value="Genomic_DNA"/>
</dbReference>
<keyword evidence="1" id="KW-0812">Transmembrane</keyword>
<feature type="transmembrane region" description="Helical" evidence="1">
    <location>
        <begin position="12"/>
        <end position="35"/>
    </location>
</feature>
<evidence type="ECO:0000256" key="1">
    <source>
        <dbReference type="SAM" id="Phobius"/>
    </source>
</evidence>
<comment type="caution">
    <text evidence="2">The sequence shown here is derived from an EMBL/GenBank/DDBJ whole genome shotgun (WGS) entry which is preliminary data.</text>
</comment>
<dbReference type="GeneID" id="99685306"/>
<sequence>MDYLVAKWLHVLSSTLLFGAGVGSAFHLLLASLSGRTVAAALVARQVVWADWLFTATTVVFQPLSGWYLLQVLQLPWSTPWVRDATLLYALAVACWLPVAVLQMRMRRLAEAASAAAAPLPAAYRRCLLAWVALGVPAFTAFVAVFWLMVAKPA</sequence>
<name>A0A4R2MJM0_RUBGE</name>